<feature type="transmembrane region" description="Helical" evidence="1">
    <location>
        <begin position="59"/>
        <end position="77"/>
    </location>
</feature>
<keyword evidence="1" id="KW-0472">Membrane</keyword>
<accession>A0A840IIL1</accession>
<dbReference type="AlphaFoldDB" id="A0A840IIL1"/>
<dbReference type="EMBL" id="JACHNU010000005">
    <property type="protein sequence ID" value="MBB4663864.1"/>
    <property type="molecule type" value="Genomic_DNA"/>
</dbReference>
<dbReference type="Proteomes" id="UP000585272">
    <property type="component" value="Unassembled WGS sequence"/>
</dbReference>
<protein>
    <submittedName>
        <fullName evidence="2">Uncharacterized protein</fullName>
    </submittedName>
</protein>
<sequence>MATPDLSGLGIALAASVRWAALRAGALAAATAAVGFHAVNHWVDLGAEEPGTHAGVIGALSQTSLAIVCAVLLVVVIRQHPR</sequence>
<gene>
    <name evidence="2" type="ORF">BDZ31_003465</name>
</gene>
<organism evidence="2 3">
    <name type="scientific">Conexibacter arvalis</name>
    <dbReference type="NCBI Taxonomy" id="912552"/>
    <lineage>
        <taxon>Bacteria</taxon>
        <taxon>Bacillati</taxon>
        <taxon>Actinomycetota</taxon>
        <taxon>Thermoleophilia</taxon>
        <taxon>Solirubrobacterales</taxon>
        <taxon>Conexibacteraceae</taxon>
        <taxon>Conexibacter</taxon>
    </lineage>
</organism>
<keyword evidence="1" id="KW-0812">Transmembrane</keyword>
<reference evidence="2 3" key="1">
    <citation type="submission" date="2020-08" db="EMBL/GenBank/DDBJ databases">
        <title>Genomic Encyclopedia of Archaeal and Bacterial Type Strains, Phase II (KMG-II): from individual species to whole genera.</title>
        <authorList>
            <person name="Goeker M."/>
        </authorList>
    </citation>
    <scope>NUCLEOTIDE SEQUENCE [LARGE SCALE GENOMIC DNA]</scope>
    <source>
        <strain evidence="2 3">DSM 23288</strain>
    </source>
</reference>
<evidence type="ECO:0000256" key="1">
    <source>
        <dbReference type="SAM" id="Phobius"/>
    </source>
</evidence>
<comment type="caution">
    <text evidence="2">The sequence shown here is derived from an EMBL/GenBank/DDBJ whole genome shotgun (WGS) entry which is preliminary data.</text>
</comment>
<keyword evidence="1" id="KW-1133">Transmembrane helix</keyword>
<dbReference type="RefSeq" id="WP_183343587.1">
    <property type="nucleotide sequence ID" value="NZ_JACHNU010000005.1"/>
</dbReference>
<evidence type="ECO:0000313" key="2">
    <source>
        <dbReference type="EMBL" id="MBB4663864.1"/>
    </source>
</evidence>
<evidence type="ECO:0000313" key="3">
    <source>
        <dbReference type="Proteomes" id="UP000585272"/>
    </source>
</evidence>
<name>A0A840IIL1_9ACTN</name>
<proteinExistence type="predicted"/>
<keyword evidence="3" id="KW-1185">Reference proteome</keyword>